<evidence type="ECO:0008006" key="3">
    <source>
        <dbReference type="Google" id="ProtNLM"/>
    </source>
</evidence>
<proteinExistence type="predicted"/>
<dbReference type="AlphaFoldDB" id="A0A1T2XA78"/>
<protein>
    <recommendedName>
        <fullName evidence="3">Phage tail protein</fullName>
    </recommendedName>
</protein>
<evidence type="ECO:0000313" key="1">
    <source>
        <dbReference type="EMBL" id="OPA76735.1"/>
    </source>
</evidence>
<reference evidence="1 2" key="1">
    <citation type="submission" date="2017-01" db="EMBL/GenBank/DDBJ databases">
        <title>Genome analysis of Paenibacillus selenitrireducens ES3-24.</title>
        <authorList>
            <person name="Xu D."/>
            <person name="Yao R."/>
            <person name="Zheng S."/>
        </authorList>
    </citation>
    <scope>NUCLEOTIDE SEQUENCE [LARGE SCALE GENOMIC DNA]</scope>
    <source>
        <strain evidence="1 2">ES3-24</strain>
    </source>
</reference>
<dbReference type="RefSeq" id="WP_078499753.1">
    <property type="nucleotide sequence ID" value="NZ_MSZX01000006.1"/>
</dbReference>
<dbReference type="STRING" id="1324314.BVG16_16320"/>
<organism evidence="1 2">
    <name type="scientific">Paenibacillus selenitireducens</name>
    <dbReference type="NCBI Taxonomy" id="1324314"/>
    <lineage>
        <taxon>Bacteria</taxon>
        <taxon>Bacillati</taxon>
        <taxon>Bacillota</taxon>
        <taxon>Bacilli</taxon>
        <taxon>Bacillales</taxon>
        <taxon>Paenibacillaceae</taxon>
        <taxon>Paenibacillus</taxon>
    </lineage>
</organism>
<dbReference type="Proteomes" id="UP000190188">
    <property type="component" value="Unassembled WGS sequence"/>
</dbReference>
<accession>A0A1T2XA78</accession>
<name>A0A1T2XA78_9BACL</name>
<evidence type="ECO:0000313" key="2">
    <source>
        <dbReference type="Proteomes" id="UP000190188"/>
    </source>
</evidence>
<gene>
    <name evidence="1" type="ORF">BVG16_16320</name>
</gene>
<dbReference type="InterPro" id="IPR009734">
    <property type="entry name" value="Myoviridae_GpU"/>
</dbReference>
<dbReference type="Pfam" id="PF06995">
    <property type="entry name" value="Phage_P2_GpU"/>
    <property type="match status" value="1"/>
</dbReference>
<comment type="caution">
    <text evidence="1">The sequence shown here is derived from an EMBL/GenBank/DDBJ whole genome shotgun (WGS) entry which is preliminary data.</text>
</comment>
<keyword evidence="2" id="KW-1185">Reference proteome</keyword>
<dbReference type="EMBL" id="MSZX01000006">
    <property type="protein sequence ID" value="OPA76735.1"/>
    <property type="molecule type" value="Genomic_DNA"/>
</dbReference>
<dbReference type="OrthoDB" id="9815316at2"/>
<sequence length="130" mass="14589">MIGSFGEVNFLVSHDKIRTFDDFQRATAGRWAEHAVLGKKPLLQYIGPGLDTVTFTMKFNIYLGVDPRLELDRLVTMDRGGKAYTLTIGGKALGTYKWVISTLNEAFKTLDNEGNILTAEIQIELKEYAK</sequence>